<gene>
    <name evidence="2" type="ORF">KBJ98_13360</name>
</gene>
<dbReference type="EMBL" id="JAGPXB010000015">
    <property type="protein sequence ID" value="MBQ0909696.1"/>
    <property type="molecule type" value="Genomic_DNA"/>
</dbReference>
<accession>A0ABS5D6M7</accession>
<feature type="transmembrane region" description="Helical" evidence="1">
    <location>
        <begin position="39"/>
        <end position="69"/>
    </location>
</feature>
<feature type="transmembrane region" description="Helical" evidence="1">
    <location>
        <begin position="209"/>
        <end position="241"/>
    </location>
</feature>
<sequence>MQTTMNTYTKKRLAEIKEQGYQLDFGTVFNNTIENYKKIAWYGGLMIFVFFTLFCLVLFGIAVAFIGFPELKAILKPENLQLENLSLEILLYVSVATIIITAITCPFPAGLTKMAQSADKDEEFGIATMFQYYKAPYFVELLVATTLLAIVNTVLQNTITYFQIPFVGSILSVILSLFTFLSVPFIIFGNLKAIESIQASILVVSKQPLTLLGLIIVSSIATFIGFLGCCIGIVFTIPFLYSMYYVVYKEIIGVETPEDLQDNG</sequence>
<keyword evidence="3" id="KW-1185">Reference proteome</keyword>
<keyword evidence="1" id="KW-1133">Transmembrane helix</keyword>
<dbReference type="RefSeq" id="WP_210791350.1">
    <property type="nucleotide sequence ID" value="NZ_JAGPXB010000015.1"/>
</dbReference>
<evidence type="ECO:0000256" key="1">
    <source>
        <dbReference type="SAM" id="Phobius"/>
    </source>
</evidence>
<keyword evidence="1" id="KW-0472">Membrane</keyword>
<proteinExistence type="predicted"/>
<evidence type="ECO:0000313" key="2">
    <source>
        <dbReference type="EMBL" id="MBQ0909696.1"/>
    </source>
</evidence>
<feature type="transmembrane region" description="Helical" evidence="1">
    <location>
        <begin position="161"/>
        <end position="188"/>
    </location>
</feature>
<dbReference type="Proteomes" id="UP000679008">
    <property type="component" value="Unassembled WGS sequence"/>
</dbReference>
<name>A0ABS5D6M7_9FLAO</name>
<organism evidence="2 3">
    <name type="scientific">Flavobacterium erciyesense</name>
    <dbReference type="NCBI Taxonomy" id="2825842"/>
    <lineage>
        <taxon>Bacteria</taxon>
        <taxon>Pseudomonadati</taxon>
        <taxon>Bacteroidota</taxon>
        <taxon>Flavobacteriia</taxon>
        <taxon>Flavobacteriales</taxon>
        <taxon>Flavobacteriaceae</taxon>
        <taxon>Flavobacterium</taxon>
    </lineage>
</organism>
<keyword evidence="1" id="KW-0812">Transmembrane</keyword>
<feature type="transmembrane region" description="Helical" evidence="1">
    <location>
        <begin position="89"/>
        <end position="111"/>
    </location>
</feature>
<feature type="transmembrane region" description="Helical" evidence="1">
    <location>
        <begin position="132"/>
        <end position="155"/>
    </location>
</feature>
<evidence type="ECO:0000313" key="3">
    <source>
        <dbReference type="Proteomes" id="UP000679008"/>
    </source>
</evidence>
<protein>
    <submittedName>
        <fullName evidence="2">Uncharacterized protein</fullName>
    </submittedName>
</protein>
<comment type="caution">
    <text evidence="2">The sequence shown here is derived from an EMBL/GenBank/DDBJ whole genome shotgun (WGS) entry which is preliminary data.</text>
</comment>
<reference evidence="2 3" key="1">
    <citation type="submission" date="2021-04" db="EMBL/GenBank/DDBJ databases">
        <title>Description of novel Flavobacterium sp. F-328.</title>
        <authorList>
            <person name="Saticioglu I.B."/>
        </authorList>
    </citation>
    <scope>NUCLEOTIDE SEQUENCE [LARGE SCALE GENOMIC DNA]</scope>
    <source>
        <strain evidence="2 3">F-328</strain>
    </source>
</reference>